<protein>
    <submittedName>
        <fullName evidence="2">Uncharacterized protein</fullName>
    </submittedName>
</protein>
<keyword evidence="3" id="KW-1185">Reference proteome</keyword>
<accession>A0ABN6Y8J5</accession>
<evidence type="ECO:0000313" key="3">
    <source>
        <dbReference type="Proteomes" id="UP001321477"/>
    </source>
</evidence>
<gene>
    <name evidence="2" type="ORF">GCM10025870_07020</name>
</gene>
<name>A0ABN6Y8J5_9MICO</name>
<sequence length="71" mass="8033">MLDGIADYLARRDAGAVADPRPEPAEAPEVAADKRVRETRKAVREAEKRLRDARRTARTALREARARHERA</sequence>
<feature type="region of interest" description="Disordered" evidence="1">
    <location>
        <begin position="11"/>
        <end position="71"/>
    </location>
</feature>
<reference evidence="3" key="1">
    <citation type="journal article" date="2019" name="Int. J. Syst. Evol. Microbiol.">
        <title>The Global Catalogue of Microorganisms (GCM) 10K type strain sequencing project: providing services to taxonomists for standard genome sequencing and annotation.</title>
        <authorList>
            <consortium name="The Broad Institute Genomics Platform"/>
            <consortium name="The Broad Institute Genome Sequencing Center for Infectious Disease"/>
            <person name="Wu L."/>
            <person name="Ma J."/>
        </authorList>
    </citation>
    <scope>NUCLEOTIDE SEQUENCE [LARGE SCALE GENOMIC DNA]</scope>
    <source>
        <strain evidence="3">NBRC 109019</strain>
    </source>
</reference>
<organism evidence="2 3">
    <name type="scientific">Agromyces marinus</name>
    <dbReference type="NCBI Taxonomy" id="1389020"/>
    <lineage>
        <taxon>Bacteria</taxon>
        <taxon>Bacillati</taxon>
        <taxon>Actinomycetota</taxon>
        <taxon>Actinomycetes</taxon>
        <taxon>Micrococcales</taxon>
        <taxon>Microbacteriaceae</taxon>
        <taxon>Agromyces</taxon>
    </lineage>
</organism>
<evidence type="ECO:0000313" key="2">
    <source>
        <dbReference type="EMBL" id="BDZ53629.1"/>
    </source>
</evidence>
<feature type="compositionally biased region" description="Basic and acidic residues" evidence="1">
    <location>
        <begin position="31"/>
        <end position="71"/>
    </location>
</feature>
<proteinExistence type="predicted"/>
<feature type="compositionally biased region" description="Basic and acidic residues" evidence="1">
    <location>
        <begin position="11"/>
        <end position="24"/>
    </location>
</feature>
<dbReference type="Proteomes" id="UP001321477">
    <property type="component" value="Chromosome"/>
</dbReference>
<dbReference type="RefSeq" id="WP_286329375.1">
    <property type="nucleotide sequence ID" value="NZ_AP027734.1"/>
</dbReference>
<evidence type="ECO:0000256" key="1">
    <source>
        <dbReference type="SAM" id="MobiDB-lite"/>
    </source>
</evidence>
<dbReference type="EMBL" id="AP027734">
    <property type="protein sequence ID" value="BDZ53629.1"/>
    <property type="molecule type" value="Genomic_DNA"/>
</dbReference>